<protein>
    <submittedName>
        <fullName evidence="1">Uncharacterized protein</fullName>
    </submittedName>
</protein>
<evidence type="ECO:0000313" key="1">
    <source>
        <dbReference type="EMBL" id="MFC6663341.1"/>
    </source>
</evidence>
<keyword evidence="2" id="KW-1185">Reference proteome</keyword>
<dbReference type="EMBL" id="JBHSWB010000003">
    <property type="protein sequence ID" value="MFC6663341.1"/>
    <property type="molecule type" value="Genomic_DNA"/>
</dbReference>
<dbReference type="Proteomes" id="UP001596317">
    <property type="component" value="Unassembled WGS sequence"/>
</dbReference>
<name>A0ABW1ZRL0_9DEIO</name>
<proteinExistence type="predicted"/>
<accession>A0ABW1ZRL0</accession>
<comment type="caution">
    <text evidence="1">The sequence shown here is derived from an EMBL/GenBank/DDBJ whole genome shotgun (WGS) entry which is preliminary data.</text>
</comment>
<sequence>MQALLQLMVEHGLGSLQAGPAGGHLGLTAPGQFVTSDLTFHFLSPAEHRAAAQAYGVPGAQAHFTDGPKTSEAIEPFVRAVGGLFDLHGVQSLTFAPGGHLGFRASGTTREFVLEGVSVQARPAMNTL</sequence>
<reference evidence="2" key="1">
    <citation type="journal article" date="2019" name="Int. J. Syst. Evol. Microbiol.">
        <title>The Global Catalogue of Microorganisms (GCM) 10K type strain sequencing project: providing services to taxonomists for standard genome sequencing and annotation.</title>
        <authorList>
            <consortium name="The Broad Institute Genomics Platform"/>
            <consortium name="The Broad Institute Genome Sequencing Center for Infectious Disease"/>
            <person name="Wu L."/>
            <person name="Ma J."/>
        </authorList>
    </citation>
    <scope>NUCLEOTIDE SEQUENCE [LARGE SCALE GENOMIC DNA]</scope>
    <source>
        <strain evidence="2">CCUG 63830</strain>
    </source>
</reference>
<dbReference type="RefSeq" id="WP_380059140.1">
    <property type="nucleotide sequence ID" value="NZ_JBHSWB010000003.1"/>
</dbReference>
<organism evidence="1 2">
    <name type="scientific">Deinococcus multiflagellatus</name>
    <dbReference type="NCBI Taxonomy" id="1656887"/>
    <lineage>
        <taxon>Bacteria</taxon>
        <taxon>Thermotogati</taxon>
        <taxon>Deinococcota</taxon>
        <taxon>Deinococci</taxon>
        <taxon>Deinococcales</taxon>
        <taxon>Deinococcaceae</taxon>
        <taxon>Deinococcus</taxon>
    </lineage>
</organism>
<gene>
    <name evidence="1" type="ORF">ACFP90_25220</name>
</gene>
<evidence type="ECO:0000313" key="2">
    <source>
        <dbReference type="Proteomes" id="UP001596317"/>
    </source>
</evidence>